<keyword evidence="6 12" id="KW-0812">Transmembrane</keyword>
<name>A0ABR9V0Z7_9CHRO</name>
<feature type="transmembrane region" description="Helical" evidence="12">
    <location>
        <begin position="198"/>
        <end position="219"/>
    </location>
</feature>
<evidence type="ECO:0000256" key="10">
    <source>
        <dbReference type="ARBA" id="ARBA00023136"/>
    </source>
</evidence>
<keyword evidence="4 12" id="KW-0050">Antiport</keyword>
<evidence type="ECO:0000256" key="7">
    <source>
        <dbReference type="ARBA" id="ARBA00022989"/>
    </source>
</evidence>
<evidence type="ECO:0000256" key="6">
    <source>
        <dbReference type="ARBA" id="ARBA00022692"/>
    </source>
</evidence>
<dbReference type="InterPro" id="IPR004705">
    <property type="entry name" value="Cation/H_exchanger_CPA1_bac"/>
</dbReference>
<protein>
    <submittedName>
        <fullName evidence="14">Na+/H+ antiporter</fullName>
    </submittedName>
</protein>
<keyword evidence="8 12" id="KW-0915">Sodium</keyword>
<evidence type="ECO:0000256" key="2">
    <source>
        <dbReference type="ARBA" id="ARBA00007367"/>
    </source>
</evidence>
<comment type="caution">
    <text evidence="12">Lacks conserved residue(s) required for the propagation of feature annotation.</text>
</comment>
<gene>
    <name evidence="14" type="ORF">IQ215_02530</name>
</gene>
<dbReference type="PANTHER" id="PTHR10110:SF195">
    <property type="entry name" value="NA(+)_H(+) ANTIPORTER NHAS2"/>
    <property type="match status" value="1"/>
</dbReference>
<feature type="transmembrane region" description="Helical" evidence="12">
    <location>
        <begin position="314"/>
        <end position="339"/>
    </location>
</feature>
<feature type="transmembrane region" description="Helical" evidence="12">
    <location>
        <begin position="239"/>
        <end position="262"/>
    </location>
</feature>
<comment type="caution">
    <text evidence="14">The sequence shown here is derived from an EMBL/GenBank/DDBJ whole genome shotgun (WGS) entry which is preliminary data.</text>
</comment>
<evidence type="ECO:0000256" key="4">
    <source>
        <dbReference type="ARBA" id="ARBA00022449"/>
    </source>
</evidence>
<dbReference type="Proteomes" id="UP000654604">
    <property type="component" value="Unassembled WGS sequence"/>
</dbReference>
<evidence type="ECO:0000256" key="12">
    <source>
        <dbReference type="RuleBase" id="RU366002"/>
    </source>
</evidence>
<comment type="subcellular location">
    <subcellularLocation>
        <location evidence="1 12">Cell membrane</location>
        <topology evidence="1 12">Multi-pass membrane protein</topology>
    </subcellularLocation>
</comment>
<feature type="transmembrane region" description="Helical" evidence="12">
    <location>
        <begin position="166"/>
        <end position="186"/>
    </location>
</feature>
<feature type="transmembrane region" description="Helical" evidence="12">
    <location>
        <begin position="45"/>
        <end position="64"/>
    </location>
</feature>
<evidence type="ECO:0000256" key="1">
    <source>
        <dbReference type="ARBA" id="ARBA00004651"/>
    </source>
</evidence>
<keyword evidence="3 12" id="KW-0813">Transport</keyword>
<evidence type="ECO:0000256" key="9">
    <source>
        <dbReference type="ARBA" id="ARBA00023065"/>
    </source>
</evidence>
<keyword evidence="5 12" id="KW-1003">Cell membrane</keyword>
<evidence type="ECO:0000313" key="15">
    <source>
        <dbReference type="Proteomes" id="UP000654604"/>
    </source>
</evidence>
<proteinExistence type="inferred from homology"/>
<evidence type="ECO:0000256" key="3">
    <source>
        <dbReference type="ARBA" id="ARBA00022448"/>
    </source>
</evidence>
<accession>A0ABR9V0Z7</accession>
<evidence type="ECO:0000259" key="13">
    <source>
        <dbReference type="Pfam" id="PF00999"/>
    </source>
</evidence>
<organism evidence="14 15">
    <name type="scientific">Cyanobacterium stanieri LEGE 03274</name>
    <dbReference type="NCBI Taxonomy" id="1828756"/>
    <lineage>
        <taxon>Bacteria</taxon>
        <taxon>Bacillati</taxon>
        <taxon>Cyanobacteriota</taxon>
        <taxon>Cyanophyceae</taxon>
        <taxon>Oscillatoriophycideae</taxon>
        <taxon>Chroococcales</taxon>
        <taxon>Geminocystaceae</taxon>
        <taxon>Cyanobacterium</taxon>
    </lineage>
</organism>
<dbReference type="RefSeq" id="WP_193799751.1">
    <property type="nucleotide sequence ID" value="NZ_JADEWC010000003.1"/>
</dbReference>
<dbReference type="PANTHER" id="PTHR10110">
    <property type="entry name" value="SODIUM/HYDROGEN EXCHANGER"/>
    <property type="match status" value="1"/>
</dbReference>
<comment type="similarity">
    <text evidence="2 12">Belongs to the monovalent cation:proton antiporter 1 (CPA1) transporter (TC 2.A.36) family.</text>
</comment>
<reference evidence="14 15" key="1">
    <citation type="submission" date="2020-10" db="EMBL/GenBank/DDBJ databases">
        <authorList>
            <person name="Castelo-Branco R."/>
            <person name="Eusebio N."/>
            <person name="Adriana R."/>
            <person name="Vieira A."/>
            <person name="Brugerolle De Fraissinette N."/>
            <person name="Rezende De Castro R."/>
            <person name="Schneider M.P."/>
            <person name="Vasconcelos V."/>
            <person name="Leao P.N."/>
        </authorList>
    </citation>
    <scope>NUCLEOTIDE SEQUENCE [LARGE SCALE GENOMIC DNA]</scope>
    <source>
        <strain evidence="14 15">LEGE 03274</strain>
    </source>
</reference>
<keyword evidence="11 12" id="KW-0739">Sodium transport</keyword>
<feature type="transmembrane region" description="Helical" evidence="12">
    <location>
        <begin position="282"/>
        <end position="302"/>
    </location>
</feature>
<dbReference type="Pfam" id="PF00999">
    <property type="entry name" value="Na_H_Exchanger"/>
    <property type="match status" value="1"/>
</dbReference>
<keyword evidence="7 12" id="KW-1133">Transmembrane helix</keyword>
<keyword evidence="15" id="KW-1185">Reference proteome</keyword>
<dbReference type="Gene3D" id="6.10.140.1330">
    <property type="match status" value="1"/>
</dbReference>
<keyword evidence="10 12" id="KW-0472">Membrane</keyword>
<dbReference type="InterPro" id="IPR018422">
    <property type="entry name" value="Cation/H_exchanger_CPA1"/>
</dbReference>
<feature type="domain" description="Cation/H+ exchanger transmembrane" evidence="13">
    <location>
        <begin position="28"/>
        <end position="404"/>
    </location>
</feature>
<feature type="transmembrane region" description="Helical" evidence="12">
    <location>
        <begin position="379"/>
        <end position="397"/>
    </location>
</feature>
<feature type="transmembrane region" description="Helical" evidence="12">
    <location>
        <begin position="351"/>
        <end position="373"/>
    </location>
</feature>
<keyword evidence="9 12" id="KW-0406">Ion transport</keyword>
<evidence type="ECO:0000313" key="14">
    <source>
        <dbReference type="EMBL" id="MBE9221563.1"/>
    </source>
</evidence>
<comment type="function">
    <text evidence="12">Na(+)/H(+) antiporter that extrudes sodium in exchange for external protons.</text>
</comment>
<evidence type="ECO:0000256" key="5">
    <source>
        <dbReference type="ARBA" id="ARBA00022475"/>
    </source>
</evidence>
<dbReference type="NCBIfam" id="TIGR00831">
    <property type="entry name" value="a_cpa1"/>
    <property type="match status" value="1"/>
</dbReference>
<feature type="transmembrane region" description="Helical" evidence="12">
    <location>
        <begin position="99"/>
        <end position="121"/>
    </location>
</feature>
<dbReference type="InterPro" id="IPR006153">
    <property type="entry name" value="Cation/H_exchanger_TM"/>
</dbReference>
<evidence type="ECO:0000256" key="8">
    <source>
        <dbReference type="ARBA" id="ARBA00023053"/>
    </source>
</evidence>
<sequence length="525" mass="57509">MNLELLTFAEISIEANLAQFLIVLSVSLAVATISRVFVWFKQIPYTLLLVIVGLGLALVDIRLVNLSPELILEIFLPPLLFEAAWNIRWKDLKNNLTPIILLAVVGVIISVASVSFALSYFTTISLGTALLVGASLSASDPVSVIALFRELGTGKKLTTIMEGESLFNDGVAVVAFVLLVGIPLGNESISITQSIVQFGTFVGVGIAVGFVLGFGISYLTQRFDLPLVEQSLTLVSAYGAYLITENLGGSGVIGVVTVGLILGNFGSRIGMNPRTRLSVSEFWEFLAFFVNSIVFLLIGDQIDFPVLLSSWKLILAAIISLILSRLVAVFLLCAVSNLVTKEKVSWQEQLILWWGGLRGSVSVALALSVPVVLADRQEVIGTVFGVVLFTLLVQGLTTKTFLQKLNLVGDQNIKQEYTELLARRTALNKVLDYMNRIPIHTMPEIEPDFYNYEKNLIQGQLNSIQDKIIDLQNLNPEFKNVSMQKLRDNLISVEADTYADLILSGELNENLSPMVQEIIAKQRGE</sequence>
<evidence type="ECO:0000256" key="11">
    <source>
        <dbReference type="ARBA" id="ARBA00023201"/>
    </source>
</evidence>
<dbReference type="EMBL" id="JADEWC010000003">
    <property type="protein sequence ID" value="MBE9221563.1"/>
    <property type="molecule type" value="Genomic_DNA"/>
</dbReference>
<feature type="transmembrane region" description="Helical" evidence="12">
    <location>
        <begin position="20"/>
        <end position="38"/>
    </location>
</feature>